<protein>
    <recommendedName>
        <fullName evidence="11">Zinc metalloprotease</fullName>
        <ecNumber evidence="11">3.4.24.-</ecNumber>
    </recommendedName>
</protein>
<dbReference type="PANTHER" id="PTHR42837:SF2">
    <property type="entry name" value="MEMBRANE METALLOPROTEASE ARASP2, CHLOROPLASTIC-RELATED"/>
    <property type="match status" value="1"/>
</dbReference>
<evidence type="ECO:0000256" key="11">
    <source>
        <dbReference type="RuleBase" id="RU362031"/>
    </source>
</evidence>
<sequence>MLTLVAFVVALGLLIAIHEYGHYRVAVACGVKVQRFGIATFPVPEPEEGKKASFGHRLAYAVTKPVIEWQPRRQHRGQATVFAIGLFPLAGYVQMLGQNGEKEPPSKEVAGDFRNTSVLQRTAIVAAGPAANLLLAIFLYSVLNWYGVEEPKPILGKPVAGSVAQQAGLSGGEVVTAAAFDGSALEPVESFDEVRWMLTRGALDGRDVRLALSVNGRASETVMRLSALRAREADEKLNREIGVLGPWTQPVIGDVIKGGAGERAGLRKGDVIRAVGGVEVVDAQQLREMIRLSVAGGKGLSQPWRIERGGMASTLDVQPDAVVDAGKATGRIEAYVGSPPAMVLVHRGFLAGLSKGAVRTWEMSTFTLRMIGKMVIGDLSLKSLSGPITIAEYAGKSASVGLTYYLQFLAVLSVSLGVLNLLPVPMLDGGHLMYYLWEGATGRSVSDVWMEYLQRAGMAVLLVTMSVALFNDVARQVTRFFG</sequence>
<dbReference type="InterPro" id="IPR041489">
    <property type="entry name" value="PDZ_6"/>
</dbReference>
<evidence type="ECO:0000256" key="4">
    <source>
        <dbReference type="ARBA" id="ARBA00022670"/>
    </source>
</evidence>
<keyword evidence="7 11" id="KW-0862">Zinc</keyword>
<dbReference type="EMBL" id="WJBU01000011">
    <property type="protein sequence ID" value="MRD48161.1"/>
    <property type="molecule type" value="Genomic_DNA"/>
</dbReference>
<keyword evidence="6 11" id="KW-0378">Hydrolase</keyword>
<evidence type="ECO:0000256" key="7">
    <source>
        <dbReference type="ARBA" id="ARBA00022833"/>
    </source>
</evidence>
<dbReference type="Gene3D" id="2.30.42.10">
    <property type="match status" value="2"/>
</dbReference>
<feature type="domain" description="PDZ" evidence="12">
    <location>
        <begin position="237"/>
        <end position="310"/>
    </location>
</feature>
<evidence type="ECO:0000256" key="9">
    <source>
        <dbReference type="ARBA" id="ARBA00023049"/>
    </source>
</evidence>
<dbReference type="Proteomes" id="UP000487350">
    <property type="component" value="Unassembled WGS sequence"/>
</dbReference>
<gene>
    <name evidence="13" type="primary">rseP</name>
    <name evidence="13" type="ORF">GHT07_12795</name>
</gene>
<evidence type="ECO:0000259" key="12">
    <source>
        <dbReference type="SMART" id="SM00228"/>
    </source>
</evidence>
<dbReference type="GO" id="GO:0006508">
    <property type="term" value="P:proteolysis"/>
    <property type="evidence" value="ECO:0007669"/>
    <property type="project" value="UniProtKB-KW"/>
</dbReference>
<accession>A0A844BCD1</accession>
<comment type="similarity">
    <text evidence="3 11">Belongs to the peptidase M50B family.</text>
</comment>
<comment type="cofactor">
    <cofactor evidence="1 11">
        <name>Zn(2+)</name>
        <dbReference type="ChEBI" id="CHEBI:29105"/>
    </cofactor>
</comment>
<evidence type="ECO:0000313" key="13">
    <source>
        <dbReference type="EMBL" id="MRD48161.1"/>
    </source>
</evidence>
<keyword evidence="14" id="KW-1185">Reference proteome</keyword>
<evidence type="ECO:0000256" key="10">
    <source>
        <dbReference type="ARBA" id="ARBA00023136"/>
    </source>
</evidence>
<keyword evidence="9 11" id="KW-0482">Metalloprotease</keyword>
<dbReference type="AlphaFoldDB" id="A0A844BCD1"/>
<dbReference type="GO" id="GO:0004222">
    <property type="term" value="F:metalloendopeptidase activity"/>
    <property type="evidence" value="ECO:0007669"/>
    <property type="project" value="InterPro"/>
</dbReference>
<dbReference type="PANTHER" id="PTHR42837">
    <property type="entry name" value="REGULATOR OF SIGMA-E PROTEASE RSEP"/>
    <property type="match status" value="1"/>
</dbReference>
<feature type="transmembrane region" description="Helical" evidence="11">
    <location>
        <begin position="402"/>
        <end position="422"/>
    </location>
</feature>
<dbReference type="Pfam" id="PF02163">
    <property type="entry name" value="Peptidase_M50"/>
    <property type="match status" value="2"/>
</dbReference>
<evidence type="ECO:0000256" key="3">
    <source>
        <dbReference type="ARBA" id="ARBA00007931"/>
    </source>
</evidence>
<feature type="transmembrane region" description="Helical" evidence="11">
    <location>
        <begin position="123"/>
        <end position="143"/>
    </location>
</feature>
<dbReference type="InterPro" id="IPR036034">
    <property type="entry name" value="PDZ_sf"/>
</dbReference>
<dbReference type="RefSeq" id="WP_153585478.1">
    <property type="nucleotide sequence ID" value="NZ_WJBU01000011.1"/>
</dbReference>
<dbReference type="GO" id="GO:0016020">
    <property type="term" value="C:membrane"/>
    <property type="evidence" value="ECO:0007669"/>
    <property type="project" value="UniProtKB-SubCell"/>
</dbReference>
<evidence type="ECO:0000256" key="1">
    <source>
        <dbReference type="ARBA" id="ARBA00001947"/>
    </source>
</evidence>
<evidence type="ECO:0000256" key="5">
    <source>
        <dbReference type="ARBA" id="ARBA00022692"/>
    </source>
</evidence>
<evidence type="ECO:0000256" key="2">
    <source>
        <dbReference type="ARBA" id="ARBA00004141"/>
    </source>
</evidence>
<keyword evidence="4 13" id="KW-0645">Protease</keyword>
<proteinExistence type="inferred from homology"/>
<keyword evidence="5 11" id="KW-0812">Transmembrane</keyword>
<evidence type="ECO:0000313" key="14">
    <source>
        <dbReference type="Proteomes" id="UP000487350"/>
    </source>
</evidence>
<dbReference type="InterPro" id="IPR008915">
    <property type="entry name" value="Peptidase_M50"/>
</dbReference>
<dbReference type="SUPFAM" id="SSF50156">
    <property type="entry name" value="PDZ domain-like"/>
    <property type="match status" value="1"/>
</dbReference>
<dbReference type="EC" id="3.4.24.-" evidence="11"/>
<organism evidence="13 14">
    <name type="scientific">Caenimonas koreensis DSM 17982</name>
    <dbReference type="NCBI Taxonomy" id="1121255"/>
    <lineage>
        <taxon>Bacteria</taxon>
        <taxon>Pseudomonadati</taxon>
        <taxon>Pseudomonadota</taxon>
        <taxon>Betaproteobacteria</taxon>
        <taxon>Burkholderiales</taxon>
        <taxon>Comamonadaceae</taxon>
        <taxon>Caenimonas</taxon>
    </lineage>
</organism>
<reference evidence="13 14" key="1">
    <citation type="submission" date="2019-11" db="EMBL/GenBank/DDBJ databases">
        <title>Caenimonas koreensis gen. nov., sp. nov., isolated from activated sludge.</title>
        <authorList>
            <person name="Seung H.R."/>
        </authorList>
    </citation>
    <scope>NUCLEOTIDE SEQUENCE [LARGE SCALE GENOMIC DNA]</scope>
    <source>
        <strain evidence="13 14">EMB320</strain>
    </source>
</reference>
<keyword evidence="10 11" id="KW-0472">Membrane</keyword>
<comment type="caution">
    <text evidence="13">The sequence shown here is derived from an EMBL/GenBank/DDBJ whole genome shotgun (WGS) entry which is preliminary data.</text>
</comment>
<dbReference type="SMART" id="SM00228">
    <property type="entry name" value="PDZ"/>
    <property type="match status" value="1"/>
</dbReference>
<evidence type="ECO:0000256" key="6">
    <source>
        <dbReference type="ARBA" id="ARBA00022801"/>
    </source>
</evidence>
<dbReference type="Pfam" id="PF17820">
    <property type="entry name" value="PDZ_6"/>
    <property type="match status" value="1"/>
</dbReference>
<feature type="transmembrane region" description="Helical" evidence="11">
    <location>
        <begin position="452"/>
        <end position="470"/>
    </location>
</feature>
<dbReference type="NCBIfam" id="TIGR00054">
    <property type="entry name" value="RIP metalloprotease RseP"/>
    <property type="match status" value="1"/>
</dbReference>
<dbReference type="CDD" id="cd06163">
    <property type="entry name" value="S2P-M50_PDZ_RseP-like"/>
    <property type="match status" value="2"/>
</dbReference>
<dbReference type="GO" id="GO:0046872">
    <property type="term" value="F:metal ion binding"/>
    <property type="evidence" value="ECO:0007669"/>
    <property type="project" value="UniProtKB-KW"/>
</dbReference>
<dbReference type="InterPro" id="IPR001478">
    <property type="entry name" value="PDZ"/>
</dbReference>
<dbReference type="OrthoDB" id="9782003at2"/>
<keyword evidence="8 11" id="KW-1133">Transmembrane helix</keyword>
<name>A0A844BCD1_9BURK</name>
<comment type="subcellular location">
    <subcellularLocation>
        <location evidence="2">Membrane</location>
        <topology evidence="2">Multi-pass membrane protein</topology>
    </subcellularLocation>
</comment>
<evidence type="ECO:0000256" key="8">
    <source>
        <dbReference type="ARBA" id="ARBA00022989"/>
    </source>
</evidence>
<dbReference type="InterPro" id="IPR004387">
    <property type="entry name" value="Pept_M50_Zn"/>
</dbReference>
<keyword evidence="11" id="KW-0479">Metal-binding</keyword>